<accession>A0ABY2HAK2</accession>
<reference evidence="1 2" key="1">
    <citation type="submission" date="2018-01" db="EMBL/GenBank/DDBJ databases">
        <title>Genome characterization of the sugarcane-associated fungus Trichoderma ghanense CCMA-1212 and their application in lignocelulose bioconversion.</title>
        <authorList>
            <person name="Steindorff A.S."/>
            <person name="Mendes T.D."/>
            <person name="Vilela E.S.D."/>
            <person name="Rodrigues D.S."/>
            <person name="Formighieri E.F."/>
            <person name="Melo I.S."/>
            <person name="Favaro L.C.L."/>
        </authorList>
    </citation>
    <scope>NUCLEOTIDE SEQUENCE [LARGE SCALE GENOMIC DNA]</scope>
    <source>
        <strain evidence="1 2">CCMA-1212</strain>
    </source>
</reference>
<evidence type="ECO:0000313" key="2">
    <source>
        <dbReference type="Proteomes" id="UP001642720"/>
    </source>
</evidence>
<dbReference type="Proteomes" id="UP001642720">
    <property type="component" value="Unassembled WGS sequence"/>
</dbReference>
<dbReference type="RefSeq" id="XP_073560129.1">
    <property type="nucleotide sequence ID" value="XM_073700761.1"/>
</dbReference>
<dbReference type="EMBL" id="PPTA01000004">
    <property type="protein sequence ID" value="TFB03928.1"/>
    <property type="molecule type" value="Genomic_DNA"/>
</dbReference>
<organism evidence="1 2">
    <name type="scientific">Trichoderma ghanense</name>
    <dbReference type="NCBI Taxonomy" id="65468"/>
    <lineage>
        <taxon>Eukaryota</taxon>
        <taxon>Fungi</taxon>
        <taxon>Dikarya</taxon>
        <taxon>Ascomycota</taxon>
        <taxon>Pezizomycotina</taxon>
        <taxon>Sordariomycetes</taxon>
        <taxon>Hypocreomycetidae</taxon>
        <taxon>Hypocreales</taxon>
        <taxon>Hypocreaceae</taxon>
        <taxon>Trichoderma</taxon>
    </lineage>
</organism>
<keyword evidence="2" id="KW-1185">Reference proteome</keyword>
<gene>
    <name evidence="1" type="ORF">CCMA1212_003411</name>
</gene>
<proteinExistence type="predicted"/>
<protein>
    <submittedName>
        <fullName evidence="1">Uncharacterized protein</fullName>
    </submittedName>
</protein>
<comment type="caution">
    <text evidence="1">The sequence shown here is derived from an EMBL/GenBank/DDBJ whole genome shotgun (WGS) entry which is preliminary data.</text>
</comment>
<evidence type="ECO:0000313" key="1">
    <source>
        <dbReference type="EMBL" id="TFB03928.1"/>
    </source>
</evidence>
<name>A0ABY2HAK2_9HYPO</name>
<sequence length="73" mass="8125">MTAIRRRVLRASSLRQVANVASPRHSHLLSASHAAPSLWLPARQLRLRAAIGPSRSRRSRTLCRSLTATLMMP</sequence>
<dbReference type="GeneID" id="300575211"/>